<evidence type="ECO:0000256" key="6">
    <source>
        <dbReference type="SAM" id="Phobius"/>
    </source>
</evidence>
<evidence type="ECO:0000256" key="4">
    <source>
        <dbReference type="ARBA" id="ARBA00022989"/>
    </source>
</evidence>
<feature type="transmembrane region" description="Helical" evidence="6">
    <location>
        <begin position="36"/>
        <end position="54"/>
    </location>
</feature>
<keyword evidence="3 6" id="KW-0812">Transmembrane</keyword>
<evidence type="ECO:0000313" key="8">
    <source>
        <dbReference type="Proteomes" id="UP001069802"/>
    </source>
</evidence>
<organism evidence="7 8">
    <name type="scientific">Kiloniella laminariae</name>
    <dbReference type="NCBI Taxonomy" id="454162"/>
    <lineage>
        <taxon>Bacteria</taxon>
        <taxon>Pseudomonadati</taxon>
        <taxon>Pseudomonadota</taxon>
        <taxon>Alphaproteobacteria</taxon>
        <taxon>Rhodospirillales</taxon>
        <taxon>Kiloniellaceae</taxon>
        <taxon>Kiloniella</taxon>
    </lineage>
</organism>
<feature type="transmembrane region" description="Helical" evidence="6">
    <location>
        <begin position="260"/>
        <end position="285"/>
    </location>
</feature>
<feature type="transmembrane region" description="Helical" evidence="6">
    <location>
        <begin position="126"/>
        <end position="144"/>
    </location>
</feature>
<dbReference type="PANTHER" id="PTHR30482">
    <property type="entry name" value="HIGH-AFFINITY BRANCHED-CHAIN AMINO ACID TRANSPORT SYSTEM PERMEASE"/>
    <property type="match status" value="1"/>
</dbReference>
<feature type="transmembrane region" description="Helical" evidence="6">
    <location>
        <begin position="297"/>
        <end position="320"/>
    </location>
</feature>
<name>A0ABT4LNJ0_9PROT</name>
<feature type="transmembrane region" description="Helical" evidence="6">
    <location>
        <begin position="219"/>
        <end position="240"/>
    </location>
</feature>
<dbReference type="RefSeq" id="WP_269424829.1">
    <property type="nucleotide sequence ID" value="NZ_JAPWGY010000009.1"/>
</dbReference>
<gene>
    <name evidence="7" type="ORF">O4H49_18005</name>
</gene>
<proteinExistence type="predicted"/>
<dbReference type="Pfam" id="PF02653">
    <property type="entry name" value="BPD_transp_2"/>
    <property type="match status" value="1"/>
</dbReference>
<accession>A0ABT4LNJ0</accession>
<evidence type="ECO:0000256" key="2">
    <source>
        <dbReference type="ARBA" id="ARBA00022475"/>
    </source>
</evidence>
<feature type="transmembrane region" description="Helical" evidence="6">
    <location>
        <begin position="172"/>
        <end position="189"/>
    </location>
</feature>
<keyword evidence="8" id="KW-1185">Reference proteome</keyword>
<evidence type="ECO:0000256" key="1">
    <source>
        <dbReference type="ARBA" id="ARBA00004651"/>
    </source>
</evidence>
<dbReference type="EMBL" id="JAPWGY010000009">
    <property type="protein sequence ID" value="MCZ4282684.1"/>
    <property type="molecule type" value="Genomic_DNA"/>
</dbReference>
<dbReference type="PANTHER" id="PTHR30482:SF17">
    <property type="entry name" value="ABC TRANSPORTER ATP-BINDING PROTEIN"/>
    <property type="match status" value="1"/>
</dbReference>
<keyword evidence="5 6" id="KW-0472">Membrane</keyword>
<comment type="subcellular location">
    <subcellularLocation>
        <location evidence="1">Cell membrane</location>
        <topology evidence="1">Multi-pass membrane protein</topology>
    </subcellularLocation>
</comment>
<keyword evidence="2" id="KW-1003">Cell membrane</keyword>
<dbReference type="InterPro" id="IPR043428">
    <property type="entry name" value="LivM-like"/>
</dbReference>
<dbReference type="CDD" id="cd06581">
    <property type="entry name" value="TM_PBP1_LivM_like"/>
    <property type="match status" value="1"/>
</dbReference>
<evidence type="ECO:0000313" key="7">
    <source>
        <dbReference type="EMBL" id="MCZ4282684.1"/>
    </source>
</evidence>
<sequence length="326" mass="34910">MRKLTRESWINSSLVLLLALAPLCASLLDEPYYVNLASRVVIIAMAAVGLNLALGFGGLISFGHAAFFGLGGYVAGVAAYHAFDGSYFIGVIPGSDQMPVIWLVAVLVAGLAATFIGVISLRTQGVYFIMITLAFAQMIYYFAISFPTYGGEDGLSIYVRNSLFSLDTSDPLIFFGICFFSLMLSIFVTRRIMGSRFGAALTMARLNDIRLATSGVEPFPIRLTTFVLSAMITSGAGALFADLNGFVSPSMLSWHHSGELMVIVILGGVGRLFGPVAGAVVFVLLETFIGGFTQHWQFFLGLILLSVVLFANGGLIGLLAGRPRHD</sequence>
<protein>
    <submittedName>
        <fullName evidence="7">Branched-chain amino acid ABC transporter permease</fullName>
    </submittedName>
</protein>
<dbReference type="InterPro" id="IPR001851">
    <property type="entry name" value="ABC_transp_permease"/>
</dbReference>
<reference evidence="7" key="1">
    <citation type="submission" date="2022-12" db="EMBL/GenBank/DDBJ databases">
        <title>Bacterial isolates from different developmental stages of Nematostella vectensis.</title>
        <authorList>
            <person name="Fraune S."/>
        </authorList>
    </citation>
    <scope>NUCLEOTIDE SEQUENCE</scope>
    <source>
        <strain evidence="7">G21630-S1</strain>
    </source>
</reference>
<feature type="transmembrane region" description="Helical" evidence="6">
    <location>
        <begin position="61"/>
        <end position="80"/>
    </location>
</feature>
<keyword evidence="4 6" id="KW-1133">Transmembrane helix</keyword>
<dbReference type="Proteomes" id="UP001069802">
    <property type="component" value="Unassembled WGS sequence"/>
</dbReference>
<evidence type="ECO:0000256" key="3">
    <source>
        <dbReference type="ARBA" id="ARBA00022692"/>
    </source>
</evidence>
<evidence type="ECO:0000256" key="5">
    <source>
        <dbReference type="ARBA" id="ARBA00023136"/>
    </source>
</evidence>
<comment type="caution">
    <text evidence="7">The sequence shown here is derived from an EMBL/GenBank/DDBJ whole genome shotgun (WGS) entry which is preliminary data.</text>
</comment>
<feature type="transmembrane region" description="Helical" evidence="6">
    <location>
        <begin position="100"/>
        <end position="119"/>
    </location>
</feature>